<dbReference type="EMBL" id="BART01023928">
    <property type="protein sequence ID" value="GAG98463.1"/>
    <property type="molecule type" value="Genomic_DNA"/>
</dbReference>
<sequence>MWVEDRLDEKWAGDRQPPPYYWAFKKMRSSRLEDRRLVALRTEGGRYIEFPGEGRRLLFRDLLEHPETALSMLCKYCVRVFEGRKEEKSICRYLDVLGYGKEFEAQGQEIASALIENN</sequence>
<accession>X1CQX5</accession>
<organism evidence="1">
    <name type="scientific">marine sediment metagenome</name>
    <dbReference type="NCBI Taxonomy" id="412755"/>
    <lineage>
        <taxon>unclassified sequences</taxon>
        <taxon>metagenomes</taxon>
        <taxon>ecological metagenomes</taxon>
    </lineage>
</organism>
<protein>
    <submittedName>
        <fullName evidence="1">Uncharacterized protein</fullName>
    </submittedName>
</protein>
<name>X1CQX5_9ZZZZ</name>
<dbReference type="AlphaFoldDB" id="X1CQX5"/>
<reference evidence="1" key="1">
    <citation type="journal article" date="2014" name="Front. Microbiol.">
        <title>High frequency of phylogenetically diverse reductive dehalogenase-homologous genes in deep subseafloor sedimentary metagenomes.</title>
        <authorList>
            <person name="Kawai M."/>
            <person name="Futagami T."/>
            <person name="Toyoda A."/>
            <person name="Takaki Y."/>
            <person name="Nishi S."/>
            <person name="Hori S."/>
            <person name="Arai W."/>
            <person name="Tsubouchi T."/>
            <person name="Morono Y."/>
            <person name="Uchiyama I."/>
            <person name="Ito T."/>
            <person name="Fujiyama A."/>
            <person name="Inagaki F."/>
            <person name="Takami H."/>
        </authorList>
    </citation>
    <scope>NUCLEOTIDE SEQUENCE</scope>
    <source>
        <strain evidence="1">Expedition CK06-06</strain>
    </source>
</reference>
<gene>
    <name evidence="1" type="ORF">S01H4_43382</name>
</gene>
<proteinExistence type="predicted"/>
<evidence type="ECO:0000313" key="1">
    <source>
        <dbReference type="EMBL" id="GAG98463.1"/>
    </source>
</evidence>
<comment type="caution">
    <text evidence="1">The sequence shown here is derived from an EMBL/GenBank/DDBJ whole genome shotgun (WGS) entry which is preliminary data.</text>
</comment>